<feature type="region of interest" description="Disordered" evidence="1">
    <location>
        <begin position="96"/>
        <end position="124"/>
    </location>
</feature>
<evidence type="ECO:0000313" key="3">
    <source>
        <dbReference type="Proteomes" id="UP000697127"/>
    </source>
</evidence>
<dbReference type="AlphaFoldDB" id="A0A9P7BFW8"/>
<reference evidence="2" key="1">
    <citation type="submission" date="2020-11" db="EMBL/GenBank/DDBJ databases">
        <title>Kefir isolates.</title>
        <authorList>
            <person name="Marcisauskas S."/>
            <person name="Kim Y."/>
            <person name="Blasche S."/>
        </authorList>
    </citation>
    <scope>NUCLEOTIDE SEQUENCE</scope>
    <source>
        <strain evidence="2">Olga-1</strain>
    </source>
</reference>
<gene>
    <name evidence="2" type="ORF">C6P40_005178</name>
</gene>
<protein>
    <submittedName>
        <fullName evidence="2">Uncharacterized protein</fullName>
    </submittedName>
</protein>
<evidence type="ECO:0000256" key="1">
    <source>
        <dbReference type="SAM" id="MobiDB-lite"/>
    </source>
</evidence>
<organism evidence="2 3">
    <name type="scientific">Pichia californica</name>
    <dbReference type="NCBI Taxonomy" id="460514"/>
    <lineage>
        <taxon>Eukaryota</taxon>
        <taxon>Fungi</taxon>
        <taxon>Dikarya</taxon>
        <taxon>Ascomycota</taxon>
        <taxon>Saccharomycotina</taxon>
        <taxon>Pichiomycetes</taxon>
        <taxon>Pichiales</taxon>
        <taxon>Pichiaceae</taxon>
        <taxon>Pichia</taxon>
    </lineage>
</organism>
<sequence>MLKGSTKKFFIFVCIVLAMFATLSMTPETQRKQFLKPITSLYSGDSGKQLTSTEAESMNEFSDSPKVMVKDDDAEKTVLNVEVDPEHPDQLLPVVDAENKVVDDDEDSSISDSKLEAILNEAPL</sequence>
<feature type="compositionally biased region" description="Polar residues" evidence="1">
    <location>
        <begin position="44"/>
        <end position="62"/>
    </location>
</feature>
<dbReference type="OrthoDB" id="10403272at2759"/>
<dbReference type="EMBL" id="PUHW01000085">
    <property type="protein sequence ID" value="KAG0689356.1"/>
    <property type="molecule type" value="Genomic_DNA"/>
</dbReference>
<proteinExistence type="predicted"/>
<comment type="caution">
    <text evidence="2">The sequence shown here is derived from an EMBL/GenBank/DDBJ whole genome shotgun (WGS) entry which is preliminary data.</text>
</comment>
<name>A0A9P7BFW8_9ASCO</name>
<accession>A0A9P7BFW8</accession>
<evidence type="ECO:0000313" key="2">
    <source>
        <dbReference type="EMBL" id="KAG0689356.1"/>
    </source>
</evidence>
<keyword evidence="3" id="KW-1185">Reference proteome</keyword>
<feature type="region of interest" description="Disordered" evidence="1">
    <location>
        <begin position="44"/>
        <end position="63"/>
    </location>
</feature>
<dbReference type="Proteomes" id="UP000697127">
    <property type="component" value="Unassembled WGS sequence"/>
</dbReference>